<feature type="signal peptide" evidence="1">
    <location>
        <begin position="1"/>
        <end position="21"/>
    </location>
</feature>
<dbReference type="PROSITE" id="PS51257">
    <property type="entry name" value="PROKAR_LIPOPROTEIN"/>
    <property type="match status" value="1"/>
</dbReference>
<dbReference type="EMBL" id="SOHQ01000035">
    <property type="protein sequence ID" value="TFD76604.1"/>
    <property type="molecule type" value="Genomic_DNA"/>
</dbReference>
<reference evidence="2 3" key="1">
    <citation type="submission" date="2019-03" db="EMBL/GenBank/DDBJ databases">
        <title>Genomics of glacier-inhabiting Cryobacterium strains.</title>
        <authorList>
            <person name="Liu Q."/>
            <person name="Xin Y.-H."/>
        </authorList>
    </citation>
    <scope>NUCLEOTIDE SEQUENCE [LARGE SCALE GENOMIC DNA]</scope>
    <source>
        <strain evidence="2 3">CGMCC 1.4292</strain>
    </source>
</reference>
<comment type="caution">
    <text evidence="2">The sequence shown here is derived from an EMBL/GenBank/DDBJ whole genome shotgun (WGS) entry which is preliminary data.</text>
</comment>
<name>A0A4Y8KK34_9MICO</name>
<keyword evidence="3" id="KW-1185">Reference proteome</keyword>
<dbReference type="OrthoDB" id="5124656at2"/>
<evidence type="ECO:0000313" key="2">
    <source>
        <dbReference type="EMBL" id="TFD76604.1"/>
    </source>
</evidence>
<keyword evidence="1" id="KW-0732">Signal</keyword>
<evidence type="ECO:0000313" key="3">
    <source>
        <dbReference type="Proteomes" id="UP000298218"/>
    </source>
</evidence>
<dbReference type="Proteomes" id="UP000298218">
    <property type="component" value="Unassembled WGS sequence"/>
</dbReference>
<organism evidence="2 3">
    <name type="scientific">Cryobacterium psychrophilum</name>
    <dbReference type="NCBI Taxonomy" id="41988"/>
    <lineage>
        <taxon>Bacteria</taxon>
        <taxon>Bacillati</taxon>
        <taxon>Actinomycetota</taxon>
        <taxon>Actinomycetes</taxon>
        <taxon>Micrococcales</taxon>
        <taxon>Microbacteriaceae</taxon>
        <taxon>Cryobacterium</taxon>
    </lineage>
</organism>
<dbReference type="AlphaFoldDB" id="A0A4Y8KK34"/>
<protein>
    <recommendedName>
        <fullName evidence="4">Lipoprotein</fullName>
    </recommendedName>
</protein>
<evidence type="ECO:0008006" key="4">
    <source>
        <dbReference type="Google" id="ProtNLM"/>
    </source>
</evidence>
<feature type="chain" id="PRO_5038842433" description="Lipoprotein" evidence="1">
    <location>
        <begin position="22"/>
        <end position="188"/>
    </location>
</feature>
<accession>A0A4Y8KK34</accession>
<dbReference type="RefSeq" id="WP_134173482.1">
    <property type="nucleotide sequence ID" value="NZ_SODI01000001.1"/>
</dbReference>
<evidence type="ECO:0000256" key="1">
    <source>
        <dbReference type="SAM" id="SignalP"/>
    </source>
</evidence>
<gene>
    <name evidence="2" type="ORF">E3T53_13165</name>
</gene>
<sequence>MRTPTRGFLAASMVVAATTLAGCSAPLVPAWTNSPDPVVEPVFASNDEALAAAITSYEAYATMSNQITNEGGADSERITEYVSSGYRAEVIAAFAKLEESGRIGSGASTIDTVSLVRYHDVAVGSASVRAYMCVDVTDVLMRDEEGAVTTTASRPNRIPLQVSFVSGPRESTRLIVEKEDLWSGTDFC</sequence>
<proteinExistence type="predicted"/>